<dbReference type="Proteomes" id="UP000002316">
    <property type="component" value="Chromosome 10"/>
</dbReference>
<keyword evidence="1" id="KW-1133">Transmembrane helix</keyword>
<keyword evidence="1" id="KW-0812">Transmembrane</keyword>
<reference evidence="3" key="1">
    <citation type="journal article" date="2010" name="PLoS Negl. Trop. Dis.">
        <title>The genome sequence of Trypanosoma brucei gambiense, causative agent of chronic human african trypanosomiasis.</title>
        <authorList>
            <person name="Jackson A.P."/>
            <person name="Sanders M."/>
            <person name="Berry A."/>
            <person name="McQuillan J."/>
            <person name="Aslett M.A."/>
            <person name="Quail M.A."/>
            <person name="Chukualim B."/>
            <person name="Capewell P."/>
            <person name="MacLeod A."/>
            <person name="Melville S.E."/>
            <person name="Gibson W."/>
            <person name="Barry J.D."/>
            <person name="Berriman M."/>
            <person name="Hertz-Fowler C."/>
        </authorList>
    </citation>
    <scope>NUCLEOTIDE SEQUENCE [LARGE SCALE GENOMIC DNA]</scope>
    <source>
        <strain evidence="3">MHOM/CI/86/DAL972</strain>
    </source>
</reference>
<dbReference type="RefSeq" id="XP_011778944.1">
    <property type="nucleotide sequence ID" value="XM_011780642.1"/>
</dbReference>
<dbReference type="AlphaFoldDB" id="D0A0C2"/>
<protein>
    <submittedName>
        <fullName evidence="2">T. brucei spp.-specific protein</fullName>
    </submittedName>
</protein>
<dbReference type="VEuPathDB" id="TriTrypDB:Tbg972.10.17830"/>
<evidence type="ECO:0000313" key="2">
    <source>
        <dbReference type="EMBL" id="CBH16680.1"/>
    </source>
</evidence>
<dbReference type="GeneID" id="23865024"/>
<evidence type="ECO:0000313" key="3">
    <source>
        <dbReference type="Proteomes" id="UP000002316"/>
    </source>
</evidence>
<dbReference type="KEGG" id="tbg:TbgDal_X17830"/>
<keyword evidence="1" id="KW-0472">Membrane</keyword>
<accession>D0A0C2</accession>
<feature type="transmembrane region" description="Helical" evidence="1">
    <location>
        <begin position="61"/>
        <end position="80"/>
    </location>
</feature>
<organism evidence="2 3">
    <name type="scientific">Trypanosoma brucei gambiense (strain MHOM/CI/86/DAL972)</name>
    <dbReference type="NCBI Taxonomy" id="679716"/>
    <lineage>
        <taxon>Eukaryota</taxon>
        <taxon>Discoba</taxon>
        <taxon>Euglenozoa</taxon>
        <taxon>Kinetoplastea</taxon>
        <taxon>Metakinetoplastina</taxon>
        <taxon>Trypanosomatida</taxon>
        <taxon>Trypanosomatidae</taxon>
        <taxon>Trypanosoma</taxon>
    </lineage>
</organism>
<evidence type="ECO:0000256" key="1">
    <source>
        <dbReference type="SAM" id="Phobius"/>
    </source>
</evidence>
<gene>
    <name evidence="2" type="ORF">TbgDal_X17830</name>
</gene>
<dbReference type="EMBL" id="FN554973">
    <property type="protein sequence ID" value="CBH16680.1"/>
    <property type="molecule type" value="Genomic_DNA"/>
</dbReference>
<feature type="transmembrane region" description="Helical" evidence="1">
    <location>
        <begin position="92"/>
        <end position="113"/>
    </location>
</feature>
<sequence>MSNTKWSIRFSGRGVLERSCCCFLRGGGIDSGRFEERDSNELSHHALCRIKIKKNWKIAQFHAMMDFFFSVSLGEVLSFMRRFMDFKSLTDTGIAFCLLVFYFPLPLFLILFLRLGFCGSNNMLVSTWRLYRGSEGGQCFAPVHVCVVITLWPHICTVVSELPLCIVCSSPLHTCRCR</sequence>
<proteinExistence type="predicted"/>
<name>D0A0C2_TRYB9</name>